<feature type="region of interest" description="Disordered" evidence="1">
    <location>
        <begin position="201"/>
        <end position="224"/>
    </location>
</feature>
<evidence type="ECO:0000256" key="1">
    <source>
        <dbReference type="SAM" id="MobiDB-lite"/>
    </source>
</evidence>
<reference evidence="2 3" key="1">
    <citation type="submission" date="2023-05" db="EMBL/GenBank/DDBJ databases">
        <authorList>
            <person name="Gao F."/>
        </authorList>
    </citation>
    <scope>NUCLEOTIDE SEQUENCE [LARGE SCALE GENOMIC DNA]</scope>
    <source>
        <strain evidence="2 3">MIMF12</strain>
    </source>
</reference>
<comment type="caution">
    <text evidence="2">The sequence shown here is derived from an EMBL/GenBank/DDBJ whole genome shotgun (WGS) entry which is preliminary data.</text>
</comment>
<accession>A0ABT7JGD9</accession>
<dbReference type="EMBL" id="JASNGB010000058">
    <property type="protein sequence ID" value="MDL2344116.1"/>
    <property type="molecule type" value="Genomic_DNA"/>
</dbReference>
<dbReference type="Proteomes" id="UP001302059">
    <property type="component" value="Unassembled WGS sequence"/>
</dbReference>
<feature type="non-terminal residue" evidence="2">
    <location>
        <position position="1"/>
    </location>
</feature>
<feature type="compositionally biased region" description="Low complexity" evidence="1">
    <location>
        <begin position="27"/>
        <end position="62"/>
    </location>
</feature>
<evidence type="ECO:0000313" key="2">
    <source>
        <dbReference type="EMBL" id="MDL2344116.1"/>
    </source>
</evidence>
<evidence type="ECO:0000313" key="3">
    <source>
        <dbReference type="Proteomes" id="UP001302059"/>
    </source>
</evidence>
<feature type="region of interest" description="Disordered" evidence="1">
    <location>
        <begin position="1"/>
        <end position="86"/>
    </location>
</feature>
<organism evidence="2 3">
    <name type="scientific">Deinococcus rhizophilus</name>
    <dbReference type="NCBI Taxonomy" id="3049544"/>
    <lineage>
        <taxon>Bacteria</taxon>
        <taxon>Thermotogati</taxon>
        <taxon>Deinococcota</taxon>
        <taxon>Deinococci</taxon>
        <taxon>Deinococcales</taxon>
        <taxon>Deinococcaceae</taxon>
        <taxon>Deinococcus</taxon>
    </lineage>
</organism>
<gene>
    <name evidence="2" type="ORF">QOL99_08120</name>
</gene>
<sequence>AAPTRPSAAAGAPAMTGTVPPAPRPAPVAGVSVPRDPISLGTAAGTPAAGSLAASTSPAPATVPNVPQPVTQFGLEGSAASPDSPLGTLIQTRDLHFDAAVLGPVNTAIFRSKDGYVVVSQGQTLPDSDVVVREVRTSGVTLELGGETLDLGEEAGARDAQPTGLTDSLPVVIVSQPAEAFAAWGDLAFIAEFDPAQTDSPADPRLALALAAPTPDLSRDQGEP</sequence>
<name>A0ABT7JGD9_9DEIO</name>
<proteinExistence type="predicted"/>
<keyword evidence="3" id="KW-1185">Reference proteome</keyword>
<feature type="compositionally biased region" description="Low complexity" evidence="1">
    <location>
        <begin position="201"/>
        <end position="216"/>
    </location>
</feature>
<dbReference type="RefSeq" id="WP_285522884.1">
    <property type="nucleotide sequence ID" value="NZ_JASNGB010000058.1"/>
</dbReference>
<feature type="compositionally biased region" description="Low complexity" evidence="1">
    <location>
        <begin position="1"/>
        <end position="19"/>
    </location>
</feature>
<protein>
    <submittedName>
        <fullName evidence="2">Uncharacterized protein</fullName>
    </submittedName>
</protein>